<organism evidence="1">
    <name type="scientific">marine metagenome</name>
    <dbReference type="NCBI Taxonomy" id="408172"/>
    <lineage>
        <taxon>unclassified sequences</taxon>
        <taxon>metagenomes</taxon>
        <taxon>ecological metagenomes</taxon>
    </lineage>
</organism>
<gene>
    <name evidence="1" type="ORF">METZ01_LOCUS317766</name>
</gene>
<dbReference type="EMBL" id="UINC01102922">
    <property type="protein sequence ID" value="SVC64912.1"/>
    <property type="molecule type" value="Genomic_DNA"/>
</dbReference>
<dbReference type="AlphaFoldDB" id="A0A382NYX4"/>
<proteinExistence type="predicted"/>
<name>A0A382NYX4_9ZZZZ</name>
<sequence>MHQLLSKLESRPDRLGWLEVVAADSSMDQAAQDLATYLQSLPLPQVSDRNCHFILEVGRCGLSLQDQSQPQMRPLRLNSVGMRRRFS</sequence>
<evidence type="ECO:0000313" key="1">
    <source>
        <dbReference type="EMBL" id="SVC64912.1"/>
    </source>
</evidence>
<protein>
    <submittedName>
        <fullName evidence="1">Uncharacterized protein</fullName>
    </submittedName>
</protein>
<feature type="non-terminal residue" evidence="1">
    <location>
        <position position="87"/>
    </location>
</feature>
<reference evidence="1" key="1">
    <citation type="submission" date="2018-05" db="EMBL/GenBank/DDBJ databases">
        <authorList>
            <person name="Lanie J.A."/>
            <person name="Ng W.-L."/>
            <person name="Kazmierczak K.M."/>
            <person name="Andrzejewski T.M."/>
            <person name="Davidsen T.M."/>
            <person name="Wayne K.J."/>
            <person name="Tettelin H."/>
            <person name="Glass J.I."/>
            <person name="Rusch D."/>
            <person name="Podicherti R."/>
            <person name="Tsui H.-C.T."/>
            <person name="Winkler M.E."/>
        </authorList>
    </citation>
    <scope>NUCLEOTIDE SEQUENCE</scope>
</reference>
<accession>A0A382NYX4</accession>